<gene>
    <name evidence="1" type="ORF">CHARACLAT_025153</name>
</gene>
<keyword evidence="2" id="KW-1185">Reference proteome</keyword>
<dbReference type="Proteomes" id="UP001352852">
    <property type="component" value="Unassembled WGS sequence"/>
</dbReference>
<evidence type="ECO:0000313" key="2">
    <source>
        <dbReference type="Proteomes" id="UP001352852"/>
    </source>
</evidence>
<reference evidence="1 2" key="1">
    <citation type="submission" date="2021-06" db="EMBL/GenBank/DDBJ databases">
        <authorList>
            <person name="Palmer J.M."/>
        </authorList>
    </citation>
    <scope>NUCLEOTIDE SEQUENCE [LARGE SCALE GENOMIC DNA]</scope>
    <source>
        <strain evidence="1 2">CL_MEX2019</strain>
        <tissue evidence="1">Muscle</tissue>
    </source>
</reference>
<organism evidence="1 2">
    <name type="scientific">Characodon lateralis</name>
    <dbReference type="NCBI Taxonomy" id="208331"/>
    <lineage>
        <taxon>Eukaryota</taxon>
        <taxon>Metazoa</taxon>
        <taxon>Chordata</taxon>
        <taxon>Craniata</taxon>
        <taxon>Vertebrata</taxon>
        <taxon>Euteleostomi</taxon>
        <taxon>Actinopterygii</taxon>
        <taxon>Neopterygii</taxon>
        <taxon>Teleostei</taxon>
        <taxon>Neoteleostei</taxon>
        <taxon>Acanthomorphata</taxon>
        <taxon>Ovalentaria</taxon>
        <taxon>Atherinomorphae</taxon>
        <taxon>Cyprinodontiformes</taxon>
        <taxon>Goodeidae</taxon>
        <taxon>Characodon</taxon>
    </lineage>
</organism>
<proteinExistence type="predicted"/>
<comment type="caution">
    <text evidence="1">The sequence shown here is derived from an EMBL/GenBank/DDBJ whole genome shotgun (WGS) entry which is preliminary data.</text>
</comment>
<accession>A0ABU7CV71</accession>
<protein>
    <submittedName>
        <fullName evidence="1">Uncharacterized protein</fullName>
    </submittedName>
</protein>
<name>A0ABU7CV71_9TELE</name>
<evidence type="ECO:0000313" key="1">
    <source>
        <dbReference type="EMBL" id="MED6265408.1"/>
    </source>
</evidence>
<dbReference type="EMBL" id="JAHUTJ010002866">
    <property type="protein sequence ID" value="MED6265408.1"/>
    <property type="molecule type" value="Genomic_DNA"/>
</dbReference>
<sequence>MKIPKRKLFLLIIFAYVAFSLYAAYNVFFSNKVISRVHRVVKKESSAPAGGVRDGGAPFVADEWNPWEDEEVEYNSALNKKRQAFKQYMARIDRNKPKRYKVQIWGKAAIGSLSNVGLQLVALLLCSKKVLGSNPGLGSFCMEFACSPRACVGSHRVLRLPSTVQRKLG</sequence>